<dbReference type="PANTHER" id="PTHR21064">
    <property type="entry name" value="AMINOGLYCOSIDE PHOSPHOTRANSFERASE DOMAIN-CONTAINING PROTEIN-RELATED"/>
    <property type="match status" value="1"/>
</dbReference>
<dbReference type="AlphaFoldDB" id="A0A1R1DYZ6"/>
<dbReference type="Gene3D" id="3.30.200.20">
    <property type="entry name" value="Phosphorylase Kinase, domain 1"/>
    <property type="match status" value="1"/>
</dbReference>
<comment type="similarity">
    <text evidence="1">Belongs to the pseudomonas-type ThrB family.</text>
</comment>
<evidence type="ECO:0000313" key="4">
    <source>
        <dbReference type="Proteomes" id="UP000187172"/>
    </source>
</evidence>
<proteinExistence type="inferred from homology"/>
<comment type="caution">
    <text evidence="3">The sequence shown here is derived from an EMBL/GenBank/DDBJ whole genome shotgun (WGS) entry which is preliminary data.</text>
</comment>
<dbReference type="STRING" id="297318.BK138_34530"/>
<name>A0A1R1DYZ6_9BACL</name>
<evidence type="ECO:0000259" key="2">
    <source>
        <dbReference type="Pfam" id="PF01636"/>
    </source>
</evidence>
<feature type="domain" description="Aminoglycoside phosphotransferase" evidence="2">
    <location>
        <begin position="33"/>
        <end position="255"/>
    </location>
</feature>
<accession>A0A1R1DYZ6</accession>
<dbReference type="InterPro" id="IPR050249">
    <property type="entry name" value="Pseudomonas-type_ThrB"/>
</dbReference>
<dbReference type="Proteomes" id="UP000187172">
    <property type="component" value="Unassembled WGS sequence"/>
</dbReference>
<dbReference type="SUPFAM" id="SSF56112">
    <property type="entry name" value="Protein kinase-like (PK-like)"/>
    <property type="match status" value="1"/>
</dbReference>
<dbReference type="InterPro" id="IPR002575">
    <property type="entry name" value="Aminoglycoside_PTrfase"/>
</dbReference>
<protein>
    <recommendedName>
        <fullName evidence="2">Aminoglycoside phosphotransferase domain-containing protein</fullName>
    </recommendedName>
</protein>
<evidence type="ECO:0000313" key="3">
    <source>
        <dbReference type="EMBL" id="OMF44758.1"/>
    </source>
</evidence>
<gene>
    <name evidence="3" type="ORF">BK138_34530</name>
</gene>
<sequence>MPEPLNNDVLLSILMDDYDIMATQCIFSGHNFHDNYVILTNEGKSYFIRVYRNGIRNQNEILFELEFINFLKKKGVNVSFPIPRNDGSHITEINNPSGIAKFVVFSFAPGNFPDPTKEVSYLYGQFIATFQNAAMGFETRYKRTVDLDLYNIIDRPLEIIRLFLSYRSEDLKYLEHLALVIRDKITKLPVQYLQKGTCHGDLHLMNVYIDNNKFTIFDFDCCANGFLAYDLGSVRWDFAFEDELWKAFLKGYTERRELNKVELQAIPLFATVRSLWMIGHNLTHREIYNVGECDDEFWENNMKFIKMWVEKNNYFLGISSS</sequence>
<keyword evidence="4" id="KW-1185">Reference proteome</keyword>
<dbReference type="Pfam" id="PF01636">
    <property type="entry name" value="APH"/>
    <property type="match status" value="1"/>
</dbReference>
<dbReference type="GO" id="GO:0009088">
    <property type="term" value="P:threonine biosynthetic process"/>
    <property type="evidence" value="ECO:0007669"/>
    <property type="project" value="TreeGrafter"/>
</dbReference>
<dbReference type="InterPro" id="IPR011009">
    <property type="entry name" value="Kinase-like_dom_sf"/>
</dbReference>
<organism evidence="3 4">
    <name type="scientific">Paenibacillus rhizosphaerae</name>
    <dbReference type="NCBI Taxonomy" id="297318"/>
    <lineage>
        <taxon>Bacteria</taxon>
        <taxon>Bacillati</taxon>
        <taxon>Bacillota</taxon>
        <taxon>Bacilli</taxon>
        <taxon>Bacillales</taxon>
        <taxon>Paenibacillaceae</taxon>
        <taxon>Paenibacillus</taxon>
    </lineage>
</organism>
<dbReference type="PANTHER" id="PTHR21064:SF6">
    <property type="entry name" value="AMINOGLYCOSIDE PHOSPHOTRANSFERASE DOMAIN-CONTAINING PROTEIN"/>
    <property type="match status" value="1"/>
</dbReference>
<dbReference type="GO" id="GO:0004413">
    <property type="term" value="F:homoserine kinase activity"/>
    <property type="evidence" value="ECO:0007669"/>
    <property type="project" value="TreeGrafter"/>
</dbReference>
<evidence type="ECO:0000256" key="1">
    <source>
        <dbReference type="ARBA" id="ARBA00038240"/>
    </source>
</evidence>
<reference evidence="3 4" key="1">
    <citation type="submission" date="2016-11" db="EMBL/GenBank/DDBJ databases">
        <title>Paenibacillus species isolates.</title>
        <authorList>
            <person name="Beno S.M."/>
        </authorList>
    </citation>
    <scope>NUCLEOTIDE SEQUENCE [LARGE SCALE GENOMIC DNA]</scope>
    <source>
        <strain evidence="3 4">FSL R5-0378</strain>
    </source>
</reference>
<dbReference type="EMBL" id="MRTP01000025">
    <property type="protein sequence ID" value="OMF44758.1"/>
    <property type="molecule type" value="Genomic_DNA"/>
</dbReference>
<dbReference type="RefSeq" id="WP_076176920.1">
    <property type="nucleotide sequence ID" value="NZ_MRTP01000025.1"/>
</dbReference>
<dbReference type="Gene3D" id="3.90.1200.10">
    <property type="match status" value="1"/>
</dbReference>